<dbReference type="Gene3D" id="2.60.40.150">
    <property type="entry name" value="C2 domain"/>
    <property type="match status" value="1"/>
</dbReference>
<proteinExistence type="predicted"/>
<dbReference type="InterPro" id="IPR022136">
    <property type="entry name" value="DUF3668"/>
</dbReference>
<dbReference type="GO" id="GO:0005813">
    <property type="term" value="C:centrosome"/>
    <property type="evidence" value="ECO:0007669"/>
    <property type="project" value="TreeGrafter"/>
</dbReference>
<evidence type="ECO:0000256" key="2">
    <source>
        <dbReference type="SAM" id="MobiDB-lite"/>
    </source>
</evidence>
<keyword evidence="1" id="KW-0175">Coiled coil</keyword>
<evidence type="ECO:0000259" key="3">
    <source>
        <dbReference type="Pfam" id="PF12416"/>
    </source>
</evidence>
<name>G7YWC3_CLOSI</name>
<evidence type="ECO:0000256" key="1">
    <source>
        <dbReference type="SAM" id="Coils"/>
    </source>
</evidence>
<sequence>MRDAHSREVCTAEVSNPRFRFGISGPVADEIKVLPVVALRGASWKMVTILAYCELESVICLVNNVDVLLAMNELYRGNDRSLFRCSQHNLRQPVLIKRLGITRGSPGSNSFLTTAFKEPTLPVFSTAFVRAPVSTACSSVPESRRLILQVQRQNEAPGSRPEAASPSWYRAYFGLNLLKMHGSFLLPIRQIAAELRSPEETLAPAAPRVIPLTEMLRERSRKQTPISSTNLRVKLLIQRFKTRKTNFGERSVQLFADHHLFVATTQRKDCGVWFPHYCEYLNTQMHHTTPCYNSYLQSKISSRGKTQRSGLLDSIIGIQTGPDNPNVAMRLGTSSCTFKTQSDIASLVASTFGTMLPQPRWLVVAALISAHSMDLKPNETVRVIINRRMHENIRTSHKNTFRTLIVLSVGRNFPERPDYHLVCEARFNNEVLSTDPMPHTVQPLFEQELAWELDRSRLKQHRLHRTVLKIQLYAVHTSTPVKEAVGMFMLDLRSCSFNKEYKWFRLLHCKYKGPPEVFCGIYLDTNEGDVDRNQVVKSGFGASLSAADLTPRVLSLREDFEQTANSDPTSQRVWHVIGPKALSKKPFLLTLKFGEVSNNLASLIPITKDLSTESHSGFFFSCDILGTSVATSCFDSPVQTNLSSEEHQFFIRSTVGVLRAYFQQISPIPVKLYYGTRCLARALIVSDRFLASADSTLQSAVILDGHFQEAQHKELTKSDRGDNSGVNQCEVGRVSLSPRESIRRFCYTIELRSLKYFQSSDAELKVYARYVYPPFESGAPVMTMPPVALPRNEEVILPNGFCAFEFAASLPELRERITATPLVVEVFVRSEEPQGSDSLLGRSMIQLGAIFNCPIHKGVAELVSIRSVSENDLSGSGVQSDRIVGQLVYSLLLEDHGPHLMMKDTETEHKQVVISESEMGENKLEDVRSTAEYRTAFELELWRANEEAKFTARLKQREQLLMATLAEEWHKRDNEREAICRKKLSEYQTLEDKLRSTLAELATRECQLAAGETELARIRQETSQQAELKRKETVQQARAEIRELEIQLKMEKTESQRWREQAEELRARCTDLENELNSVRNRLVQAQSHKSDESIDRNRSEQQQASYQLELAKLATELAKSRETIVDARRQLEDAQRGRDRYKHLWTRALHEVARVKQEADFNARQSLARREAELEQLRMRYLNMEEKEIMAKAAGMPESQPAASQTHECVQLYGSTRDRTDSRQNAPGSSGIEQKQTAAGTADSELERLMEERDSLLGTGVYEPDDPIIINLEKRIQDLLSQQ</sequence>
<dbReference type="Proteomes" id="UP000008909">
    <property type="component" value="Unassembled WGS sequence"/>
</dbReference>
<evidence type="ECO:0000313" key="5">
    <source>
        <dbReference type="Proteomes" id="UP000008909"/>
    </source>
</evidence>
<dbReference type="PANTHER" id="PTHR21574:SF0">
    <property type="entry name" value="CENTROSOMAL PROTEIN OF 120 KDA"/>
    <property type="match status" value="1"/>
</dbReference>
<dbReference type="InterPro" id="IPR039893">
    <property type="entry name" value="CEP120-like"/>
</dbReference>
<protein>
    <submittedName>
        <fullName evidence="4">Centrosomal protein of 120 kDa</fullName>
    </submittedName>
</protein>
<feature type="coiled-coil region" evidence="1">
    <location>
        <begin position="1034"/>
        <end position="1188"/>
    </location>
</feature>
<feature type="domain" description="DUF3668" evidence="3">
    <location>
        <begin position="570"/>
        <end position="715"/>
    </location>
</feature>
<dbReference type="GO" id="GO:1903724">
    <property type="term" value="P:positive regulation of centriole elongation"/>
    <property type="evidence" value="ECO:0007669"/>
    <property type="project" value="TreeGrafter"/>
</dbReference>
<accession>G7YWC3</accession>
<gene>
    <name evidence="4" type="ORF">CLF_112398</name>
</gene>
<feature type="compositionally biased region" description="Polar residues" evidence="2">
    <location>
        <begin position="1224"/>
        <end position="1240"/>
    </location>
</feature>
<organism evidence="4 5">
    <name type="scientific">Clonorchis sinensis</name>
    <name type="common">Chinese liver fluke</name>
    <dbReference type="NCBI Taxonomy" id="79923"/>
    <lineage>
        <taxon>Eukaryota</taxon>
        <taxon>Metazoa</taxon>
        <taxon>Spiralia</taxon>
        <taxon>Lophotrochozoa</taxon>
        <taxon>Platyhelminthes</taxon>
        <taxon>Trematoda</taxon>
        <taxon>Digenea</taxon>
        <taxon>Opisthorchiida</taxon>
        <taxon>Opisthorchiata</taxon>
        <taxon>Opisthorchiidae</taxon>
        <taxon>Clonorchis</taxon>
    </lineage>
</organism>
<evidence type="ECO:0000313" key="4">
    <source>
        <dbReference type="EMBL" id="GAA57253.1"/>
    </source>
</evidence>
<keyword evidence="5" id="KW-1185">Reference proteome</keyword>
<dbReference type="EMBL" id="DF144620">
    <property type="protein sequence ID" value="GAA57253.1"/>
    <property type="molecule type" value="Genomic_DNA"/>
</dbReference>
<feature type="region of interest" description="Disordered" evidence="2">
    <location>
        <begin position="1217"/>
        <end position="1265"/>
    </location>
</feature>
<reference evidence="4" key="1">
    <citation type="journal article" date="2011" name="Genome Biol.">
        <title>The draft genome of the carcinogenic human liver fluke Clonorchis sinensis.</title>
        <authorList>
            <person name="Wang X."/>
            <person name="Chen W."/>
            <person name="Huang Y."/>
            <person name="Sun J."/>
            <person name="Men J."/>
            <person name="Liu H."/>
            <person name="Luo F."/>
            <person name="Guo L."/>
            <person name="Lv X."/>
            <person name="Deng C."/>
            <person name="Zhou C."/>
            <person name="Fan Y."/>
            <person name="Li X."/>
            <person name="Huang L."/>
            <person name="Hu Y."/>
            <person name="Liang C."/>
            <person name="Hu X."/>
            <person name="Xu J."/>
            <person name="Yu X."/>
        </authorList>
    </citation>
    <scope>NUCLEOTIDE SEQUENCE [LARGE SCALE GENOMIC DNA]</scope>
    <source>
        <strain evidence="4">Henan</strain>
    </source>
</reference>
<reference key="2">
    <citation type="submission" date="2011-10" db="EMBL/GenBank/DDBJ databases">
        <title>The genome and transcriptome sequence of Clonorchis sinensis provide insights into the carcinogenic liver fluke.</title>
        <authorList>
            <person name="Wang X."/>
            <person name="Huang Y."/>
            <person name="Chen W."/>
            <person name="Liu H."/>
            <person name="Guo L."/>
            <person name="Chen Y."/>
            <person name="Luo F."/>
            <person name="Zhou W."/>
            <person name="Sun J."/>
            <person name="Mao Q."/>
            <person name="Liang P."/>
            <person name="Zhou C."/>
            <person name="Tian Y."/>
            <person name="Men J."/>
            <person name="Lv X."/>
            <person name="Huang L."/>
            <person name="Zhou J."/>
            <person name="Hu Y."/>
            <person name="Li R."/>
            <person name="Zhang F."/>
            <person name="Lei H."/>
            <person name="Li X."/>
            <person name="Hu X."/>
            <person name="Liang C."/>
            <person name="Xu J."/>
            <person name="Wu Z."/>
            <person name="Yu X."/>
        </authorList>
    </citation>
    <scope>NUCLEOTIDE SEQUENCE</scope>
    <source>
        <strain>Henan</strain>
    </source>
</reference>
<dbReference type="PANTHER" id="PTHR21574">
    <property type="entry name" value="CENTROSOMAL PROTEIN OF 120 KDA"/>
    <property type="match status" value="1"/>
</dbReference>
<feature type="compositionally biased region" description="Basic and acidic residues" evidence="2">
    <location>
        <begin position="1246"/>
        <end position="1256"/>
    </location>
</feature>
<dbReference type="Pfam" id="PF12416">
    <property type="entry name" value="DUF3668"/>
    <property type="match status" value="1"/>
</dbReference>
<dbReference type="InterPro" id="IPR035892">
    <property type="entry name" value="C2_domain_sf"/>
</dbReference>